<feature type="transmembrane region" description="Helical" evidence="7">
    <location>
        <begin position="321"/>
        <end position="343"/>
    </location>
</feature>
<feature type="transmembrane region" description="Helical" evidence="7">
    <location>
        <begin position="16"/>
        <end position="42"/>
    </location>
</feature>
<dbReference type="InterPro" id="IPR025857">
    <property type="entry name" value="MacB_PCD"/>
</dbReference>
<comment type="caution">
    <text evidence="10">The sequence shown here is derived from an EMBL/GenBank/DDBJ whole genome shotgun (WGS) entry which is preliminary data.</text>
</comment>
<evidence type="ECO:0000256" key="7">
    <source>
        <dbReference type="SAM" id="Phobius"/>
    </source>
</evidence>
<feature type="transmembrane region" description="Helical" evidence="7">
    <location>
        <begin position="728"/>
        <end position="752"/>
    </location>
</feature>
<dbReference type="RefSeq" id="WP_392881686.1">
    <property type="nucleotide sequence ID" value="NZ_JBICZW010000007.1"/>
</dbReference>
<feature type="domain" description="ABC3 transporter permease C-terminal" evidence="8">
    <location>
        <begin position="732"/>
        <end position="842"/>
    </location>
</feature>
<protein>
    <submittedName>
        <fullName evidence="10">ABC transporter permease</fullName>
    </submittedName>
</protein>
<evidence type="ECO:0000313" key="11">
    <source>
        <dbReference type="Proteomes" id="UP001604282"/>
    </source>
</evidence>
<dbReference type="InterPro" id="IPR038766">
    <property type="entry name" value="Membrane_comp_ABC_pdt"/>
</dbReference>
<reference evidence="10 11" key="1">
    <citation type="submission" date="2024-10" db="EMBL/GenBank/DDBJ databases">
        <title>The Natural Products Discovery Center: Release of the First 8490 Sequenced Strains for Exploring Actinobacteria Biosynthetic Diversity.</title>
        <authorList>
            <person name="Kalkreuter E."/>
            <person name="Kautsar S.A."/>
            <person name="Yang D."/>
            <person name="Bader C.D."/>
            <person name="Teijaro C.N."/>
            <person name="Fluegel L."/>
            <person name="Davis C.M."/>
            <person name="Simpson J.R."/>
            <person name="Lauterbach L."/>
            <person name="Steele A.D."/>
            <person name="Gui C."/>
            <person name="Meng S."/>
            <person name="Li G."/>
            <person name="Viehrig K."/>
            <person name="Ye F."/>
            <person name="Su P."/>
            <person name="Kiefer A.F."/>
            <person name="Nichols A."/>
            <person name="Cepeda A.J."/>
            <person name="Yan W."/>
            <person name="Fan B."/>
            <person name="Jiang Y."/>
            <person name="Adhikari A."/>
            <person name="Zheng C.-J."/>
            <person name="Schuster L."/>
            <person name="Cowan T.M."/>
            <person name="Smanski M.J."/>
            <person name="Chevrette M.G."/>
            <person name="De Carvalho L.P.S."/>
            <person name="Shen B."/>
        </authorList>
    </citation>
    <scope>NUCLEOTIDE SEQUENCE [LARGE SCALE GENOMIC DNA]</scope>
    <source>
        <strain evidence="10 11">NPDC048229</strain>
    </source>
</reference>
<evidence type="ECO:0000256" key="6">
    <source>
        <dbReference type="ARBA" id="ARBA00038076"/>
    </source>
</evidence>
<feature type="domain" description="MacB-like periplasmic core" evidence="9">
    <location>
        <begin position="500"/>
        <end position="694"/>
    </location>
</feature>
<evidence type="ECO:0000313" key="10">
    <source>
        <dbReference type="EMBL" id="MFG3189889.1"/>
    </source>
</evidence>
<feature type="transmembrane region" description="Helical" evidence="7">
    <location>
        <begin position="814"/>
        <end position="834"/>
    </location>
</feature>
<dbReference type="Pfam" id="PF02687">
    <property type="entry name" value="FtsX"/>
    <property type="match status" value="2"/>
</dbReference>
<evidence type="ECO:0000259" key="9">
    <source>
        <dbReference type="Pfam" id="PF12704"/>
    </source>
</evidence>
<keyword evidence="4 7" id="KW-1133">Transmembrane helix</keyword>
<evidence type="ECO:0000259" key="8">
    <source>
        <dbReference type="Pfam" id="PF02687"/>
    </source>
</evidence>
<proteinExistence type="inferred from homology"/>
<evidence type="ECO:0000256" key="5">
    <source>
        <dbReference type="ARBA" id="ARBA00023136"/>
    </source>
</evidence>
<keyword evidence="3 7" id="KW-0812">Transmembrane</keyword>
<feature type="transmembrane region" description="Helical" evidence="7">
    <location>
        <begin position="445"/>
        <end position="472"/>
    </location>
</feature>
<comment type="similarity">
    <text evidence="6">Belongs to the ABC-4 integral membrane protein family.</text>
</comment>
<evidence type="ECO:0000256" key="3">
    <source>
        <dbReference type="ARBA" id="ARBA00022692"/>
    </source>
</evidence>
<evidence type="ECO:0000256" key="2">
    <source>
        <dbReference type="ARBA" id="ARBA00022475"/>
    </source>
</evidence>
<feature type="domain" description="ABC3 transporter permease C-terminal" evidence="8">
    <location>
        <begin position="272"/>
        <end position="393"/>
    </location>
</feature>
<dbReference type="Proteomes" id="UP001604282">
    <property type="component" value="Unassembled WGS sequence"/>
</dbReference>
<dbReference type="PANTHER" id="PTHR30287">
    <property type="entry name" value="MEMBRANE COMPONENT OF PREDICTED ABC SUPERFAMILY METABOLITE UPTAKE TRANSPORTER"/>
    <property type="match status" value="1"/>
</dbReference>
<feature type="domain" description="MacB-like periplasmic core" evidence="9">
    <location>
        <begin position="74"/>
        <end position="234"/>
    </location>
</feature>
<keyword evidence="11" id="KW-1185">Reference proteome</keyword>
<name>A0ABW7BQU9_9ACTN</name>
<evidence type="ECO:0000256" key="1">
    <source>
        <dbReference type="ARBA" id="ARBA00004651"/>
    </source>
</evidence>
<feature type="transmembrane region" description="Helical" evidence="7">
    <location>
        <begin position="363"/>
        <end position="385"/>
    </location>
</feature>
<accession>A0ABW7BQU9</accession>
<organism evidence="10 11">
    <name type="scientific">Streptomyces omiyaensis</name>
    <dbReference type="NCBI Taxonomy" id="68247"/>
    <lineage>
        <taxon>Bacteria</taxon>
        <taxon>Bacillati</taxon>
        <taxon>Actinomycetota</taxon>
        <taxon>Actinomycetes</taxon>
        <taxon>Kitasatosporales</taxon>
        <taxon>Streptomycetaceae</taxon>
        <taxon>Streptomyces</taxon>
    </lineage>
</organism>
<evidence type="ECO:0000256" key="4">
    <source>
        <dbReference type="ARBA" id="ARBA00022989"/>
    </source>
</evidence>
<dbReference type="InterPro" id="IPR003838">
    <property type="entry name" value="ABC3_permease_C"/>
</dbReference>
<comment type="subcellular location">
    <subcellularLocation>
        <location evidence="1">Cell membrane</location>
        <topology evidence="1">Multi-pass membrane protein</topology>
    </subcellularLocation>
</comment>
<dbReference type="EMBL" id="JBICZW010000007">
    <property type="protein sequence ID" value="MFG3189889.1"/>
    <property type="molecule type" value="Genomic_DNA"/>
</dbReference>
<feature type="transmembrane region" description="Helical" evidence="7">
    <location>
        <begin position="414"/>
        <end position="433"/>
    </location>
</feature>
<dbReference type="PANTHER" id="PTHR30287:SF1">
    <property type="entry name" value="INNER MEMBRANE PROTEIN"/>
    <property type="match status" value="1"/>
</dbReference>
<dbReference type="Pfam" id="PF12704">
    <property type="entry name" value="MacB_PCD"/>
    <property type="match status" value="2"/>
</dbReference>
<keyword evidence="2" id="KW-1003">Cell membrane</keyword>
<feature type="transmembrane region" description="Helical" evidence="7">
    <location>
        <begin position="493"/>
        <end position="515"/>
    </location>
</feature>
<feature type="transmembrane region" description="Helical" evidence="7">
    <location>
        <begin position="265"/>
        <end position="293"/>
    </location>
</feature>
<sequence length="852" mass="87111">MFDIAWSTIRNRKGGFVAAFVAVFCGAAVVTACGVLLLSGLLSGVPPERYAGAPVMVGGGQTKTVRENIDPHFAERVTLPARTADAVAEVAGVRAAVGDRTVALSVTGAGGEVLALDRPVYGHGWASAVLGPFALSDGREPRSGGEVALDRELARRAGAEVGGTVRLAVGTTATAYRVTGLVAPPPGGLDRQSAAFFTDDRAGALSGRPDRVTAVGVLAEPGVEADELAERVQEALAGSAERTEVYSGDRIGDLEFLDVGRSRGFLVALSASFGGTALAVVVFVVSSTLGLAVHQRRRELAMLRAIAASPRQIHRLIGAEILLVATVAAVLGAVPGYLVAGFLRDAFAGAGVLPGDFELSYHPVPAVAAVVLCVLGARLAGVVAAHRTARIKPVEALRESQVDPSGPGRSRRTAGVVLLAMGLAAAVVLPLLIPGQAAAAGAAGSLLLLMVGCALLGPRLVGLATSALAPLLRMFRFSGFLAAANARANSRRLSAAVVPLALGAGMALMQLSTLATVEAEASRQAASGVVADYVLTTGATGLSPELADAVRRVPGVGTATPVVRSQVMLTYEEVDKTTSRAFGAQGVDPRGLARTLDLDVREGGLDGLGEGTVALSRTAAGTAGLGVGDTAELDLGDGTPAKLEVVAVYGNGLGFGDVTLAHDVLAAHTTDRLDAALLVRASGEEAREEAAAGLAGLTGTAAGLRVQESDRFAAAQQGEFSRQSWTNLIANSLLLLYVLIAVVNTLVMATTARGREFAMMRLIGAGARQTRRMMFLESWVVVITAVAVGLFLAVPPSIGSSLALTGRPVPHVEPLVWVGVAGFIALIGWSSVALSTRSALRTRPIDAVYTGE</sequence>
<gene>
    <name evidence="10" type="ORF">ACGFYS_13195</name>
</gene>
<feature type="transmembrane region" description="Helical" evidence="7">
    <location>
        <begin position="773"/>
        <end position="794"/>
    </location>
</feature>
<keyword evidence="5 7" id="KW-0472">Membrane</keyword>